<evidence type="ECO:0000313" key="3">
    <source>
        <dbReference type="Proteomes" id="UP000499080"/>
    </source>
</evidence>
<evidence type="ECO:0000256" key="1">
    <source>
        <dbReference type="SAM" id="MobiDB-lite"/>
    </source>
</evidence>
<feature type="region of interest" description="Disordered" evidence="1">
    <location>
        <begin position="85"/>
        <end position="113"/>
    </location>
</feature>
<gene>
    <name evidence="2" type="ORF">AVEN_219169_1</name>
</gene>
<dbReference type="Proteomes" id="UP000499080">
    <property type="component" value="Unassembled WGS sequence"/>
</dbReference>
<dbReference type="OrthoDB" id="6466312at2759"/>
<feature type="compositionally biased region" description="Basic and acidic residues" evidence="1">
    <location>
        <begin position="90"/>
        <end position="112"/>
    </location>
</feature>
<dbReference type="AlphaFoldDB" id="A0A4Y2FNX7"/>
<reference evidence="2 3" key="1">
    <citation type="journal article" date="2019" name="Sci. Rep.">
        <title>Orb-weaving spider Araneus ventricosus genome elucidates the spidroin gene catalogue.</title>
        <authorList>
            <person name="Kono N."/>
            <person name="Nakamura H."/>
            <person name="Ohtoshi R."/>
            <person name="Moran D.A.P."/>
            <person name="Shinohara A."/>
            <person name="Yoshida Y."/>
            <person name="Fujiwara M."/>
            <person name="Mori M."/>
            <person name="Tomita M."/>
            <person name="Arakawa K."/>
        </authorList>
    </citation>
    <scope>NUCLEOTIDE SEQUENCE [LARGE SCALE GENOMIC DNA]</scope>
</reference>
<comment type="caution">
    <text evidence="2">The sequence shown here is derived from an EMBL/GenBank/DDBJ whole genome shotgun (WGS) entry which is preliminary data.</text>
</comment>
<name>A0A4Y2FNX7_ARAVE</name>
<keyword evidence="3" id="KW-1185">Reference proteome</keyword>
<organism evidence="2 3">
    <name type="scientific">Araneus ventricosus</name>
    <name type="common">Orbweaver spider</name>
    <name type="synonym">Epeira ventricosa</name>
    <dbReference type="NCBI Taxonomy" id="182803"/>
    <lineage>
        <taxon>Eukaryota</taxon>
        <taxon>Metazoa</taxon>
        <taxon>Ecdysozoa</taxon>
        <taxon>Arthropoda</taxon>
        <taxon>Chelicerata</taxon>
        <taxon>Arachnida</taxon>
        <taxon>Araneae</taxon>
        <taxon>Araneomorphae</taxon>
        <taxon>Entelegynae</taxon>
        <taxon>Araneoidea</taxon>
        <taxon>Araneidae</taxon>
        <taxon>Araneus</taxon>
    </lineage>
</organism>
<dbReference type="EMBL" id="BGPR01001002">
    <property type="protein sequence ID" value="GBM42727.1"/>
    <property type="molecule type" value="Genomic_DNA"/>
</dbReference>
<sequence length="130" mass="14837">MHTENPTPPAILDPSVYMSKILWSSLFVCLPLAEVEINCEFGHIETKDVVVTNDPGRYVSGNKAAQLFKDKPFLNLENANAVFARSQVKRSSEEDRNKNSEVEQPEKMSHIEIDEDILPQVDEEYMEIKK</sequence>
<protein>
    <submittedName>
        <fullName evidence="2">Uncharacterized protein</fullName>
    </submittedName>
</protein>
<evidence type="ECO:0000313" key="2">
    <source>
        <dbReference type="EMBL" id="GBM42727.1"/>
    </source>
</evidence>
<proteinExistence type="predicted"/>
<accession>A0A4Y2FNX7</accession>